<dbReference type="OMA" id="YEQSACV"/>
<dbReference type="OrthoDB" id="8018049at2759"/>
<gene>
    <name evidence="2" type="primary">Dgri\GH18783</name>
    <name evidence="2" type="ORF">Dgri_GH18783</name>
</gene>
<accession>B4JG01</accession>
<organism evidence="3">
    <name type="scientific">Drosophila grimshawi</name>
    <name type="common">Hawaiian fruit fly</name>
    <name type="synonym">Idiomyia grimshawi</name>
    <dbReference type="NCBI Taxonomy" id="7222"/>
    <lineage>
        <taxon>Eukaryota</taxon>
        <taxon>Metazoa</taxon>
        <taxon>Ecdysozoa</taxon>
        <taxon>Arthropoda</taxon>
        <taxon>Hexapoda</taxon>
        <taxon>Insecta</taxon>
        <taxon>Pterygota</taxon>
        <taxon>Neoptera</taxon>
        <taxon>Endopterygota</taxon>
        <taxon>Diptera</taxon>
        <taxon>Brachycera</taxon>
        <taxon>Muscomorpha</taxon>
        <taxon>Ephydroidea</taxon>
        <taxon>Drosophilidae</taxon>
        <taxon>Drosophila</taxon>
        <taxon>Hawaiian Drosophila</taxon>
    </lineage>
</organism>
<protein>
    <submittedName>
        <fullName evidence="2">GH18783</fullName>
    </submittedName>
</protein>
<dbReference type="InParanoid" id="B4JG01"/>
<dbReference type="AlphaFoldDB" id="B4JG01"/>
<dbReference type="PhylomeDB" id="B4JG01"/>
<feature type="compositionally biased region" description="Polar residues" evidence="1">
    <location>
        <begin position="45"/>
        <end position="56"/>
    </location>
</feature>
<evidence type="ECO:0000313" key="2">
    <source>
        <dbReference type="EMBL" id="EDV92540.1"/>
    </source>
</evidence>
<feature type="region of interest" description="Disordered" evidence="1">
    <location>
        <begin position="21"/>
        <end position="84"/>
    </location>
</feature>
<dbReference type="Proteomes" id="UP000001070">
    <property type="component" value="Unassembled WGS sequence"/>
</dbReference>
<evidence type="ECO:0000313" key="3">
    <source>
        <dbReference type="Proteomes" id="UP000001070"/>
    </source>
</evidence>
<feature type="region of interest" description="Disordered" evidence="1">
    <location>
        <begin position="162"/>
        <end position="183"/>
    </location>
</feature>
<sequence length="292" mass="32261">MQRCYCGHSGGSFTGSILKTKSHHVSRVPQQQQQQQQMPHRSDIYSLTSSSRQSVRPTKFVKQPNPHLNAELGLGHSKSGLSRDFSRRNSATTTLSHCSSCCSSCSPQKQRESRVKVLSWGTGERSGGGSNNNNCSHCEHTDNRRLYEQRACVASRLAAQGQVQGRGTATPSPTMPTSPTQNGNEEMQRLLSLQQFRLLNASDCFSAQRQDELRLQRAYDKLGVAENAKWQKNKANECRQQTKPAAMTTSGTTPYALRQRLLQLQLREEQASGTGSGALCAPMGRSCALRFN</sequence>
<dbReference type="KEGG" id="dgr:6563329"/>
<name>B4JG01_DROGR</name>
<proteinExistence type="predicted"/>
<dbReference type="eggNOG" id="ENOG502T94S">
    <property type="taxonomic scope" value="Eukaryota"/>
</dbReference>
<dbReference type="HOGENOM" id="CLU_1050793_0_0_1"/>
<keyword evidence="3" id="KW-1185">Reference proteome</keyword>
<feature type="compositionally biased region" description="Low complexity" evidence="1">
    <location>
        <begin position="170"/>
        <end position="180"/>
    </location>
</feature>
<dbReference type="EMBL" id="CH916369">
    <property type="protein sequence ID" value="EDV92540.1"/>
    <property type="molecule type" value="Genomic_DNA"/>
</dbReference>
<evidence type="ECO:0000256" key="1">
    <source>
        <dbReference type="SAM" id="MobiDB-lite"/>
    </source>
</evidence>
<reference evidence="2 3" key="1">
    <citation type="journal article" date="2007" name="Nature">
        <title>Evolution of genes and genomes on the Drosophila phylogeny.</title>
        <authorList>
            <consortium name="Drosophila 12 Genomes Consortium"/>
            <person name="Clark A.G."/>
            <person name="Eisen M.B."/>
            <person name="Smith D.R."/>
            <person name="Bergman C.M."/>
            <person name="Oliver B."/>
            <person name="Markow T.A."/>
            <person name="Kaufman T.C."/>
            <person name="Kellis M."/>
            <person name="Gelbart W."/>
            <person name="Iyer V.N."/>
            <person name="Pollard D.A."/>
            <person name="Sackton T.B."/>
            <person name="Larracuente A.M."/>
            <person name="Singh N.D."/>
            <person name="Abad J.P."/>
            <person name="Abt D.N."/>
            <person name="Adryan B."/>
            <person name="Aguade M."/>
            <person name="Akashi H."/>
            <person name="Anderson W.W."/>
            <person name="Aquadro C.F."/>
            <person name="Ardell D.H."/>
            <person name="Arguello R."/>
            <person name="Artieri C.G."/>
            <person name="Barbash D.A."/>
            <person name="Barker D."/>
            <person name="Barsanti P."/>
            <person name="Batterham P."/>
            <person name="Batzoglou S."/>
            <person name="Begun D."/>
            <person name="Bhutkar A."/>
            <person name="Blanco E."/>
            <person name="Bosak S.A."/>
            <person name="Bradley R.K."/>
            <person name="Brand A.D."/>
            <person name="Brent M.R."/>
            <person name="Brooks A.N."/>
            <person name="Brown R.H."/>
            <person name="Butlin R.K."/>
            <person name="Caggese C."/>
            <person name="Calvi B.R."/>
            <person name="Bernardo de Carvalho A."/>
            <person name="Caspi A."/>
            <person name="Castrezana S."/>
            <person name="Celniker S.E."/>
            <person name="Chang J.L."/>
            <person name="Chapple C."/>
            <person name="Chatterji S."/>
            <person name="Chinwalla A."/>
            <person name="Civetta A."/>
            <person name="Clifton S.W."/>
            <person name="Comeron J.M."/>
            <person name="Costello J.C."/>
            <person name="Coyne J.A."/>
            <person name="Daub J."/>
            <person name="David R.G."/>
            <person name="Delcher A.L."/>
            <person name="Delehaunty K."/>
            <person name="Do C.B."/>
            <person name="Ebling H."/>
            <person name="Edwards K."/>
            <person name="Eickbush T."/>
            <person name="Evans J.D."/>
            <person name="Filipski A."/>
            <person name="Findeiss S."/>
            <person name="Freyhult E."/>
            <person name="Fulton L."/>
            <person name="Fulton R."/>
            <person name="Garcia A.C."/>
            <person name="Gardiner A."/>
            <person name="Garfield D.A."/>
            <person name="Garvin B.E."/>
            <person name="Gibson G."/>
            <person name="Gilbert D."/>
            <person name="Gnerre S."/>
            <person name="Godfrey J."/>
            <person name="Good R."/>
            <person name="Gotea V."/>
            <person name="Gravely B."/>
            <person name="Greenberg A.J."/>
            <person name="Griffiths-Jones S."/>
            <person name="Gross S."/>
            <person name="Guigo R."/>
            <person name="Gustafson E.A."/>
            <person name="Haerty W."/>
            <person name="Hahn M.W."/>
            <person name="Halligan D.L."/>
            <person name="Halpern A.L."/>
            <person name="Halter G.M."/>
            <person name="Han M.V."/>
            <person name="Heger A."/>
            <person name="Hillier L."/>
            <person name="Hinrichs A.S."/>
            <person name="Holmes I."/>
            <person name="Hoskins R.A."/>
            <person name="Hubisz M.J."/>
            <person name="Hultmark D."/>
            <person name="Huntley M.A."/>
            <person name="Jaffe D.B."/>
            <person name="Jagadeeshan S."/>
            <person name="Jeck W.R."/>
            <person name="Johnson J."/>
            <person name="Jones C.D."/>
            <person name="Jordan W.C."/>
            <person name="Karpen G.H."/>
            <person name="Kataoka E."/>
            <person name="Keightley P.D."/>
            <person name="Kheradpour P."/>
            <person name="Kirkness E.F."/>
            <person name="Koerich L.B."/>
            <person name="Kristiansen K."/>
            <person name="Kudrna D."/>
            <person name="Kulathinal R.J."/>
            <person name="Kumar S."/>
            <person name="Kwok R."/>
            <person name="Lander E."/>
            <person name="Langley C.H."/>
            <person name="Lapoint R."/>
            <person name="Lazzaro B.P."/>
            <person name="Lee S.J."/>
            <person name="Levesque L."/>
            <person name="Li R."/>
            <person name="Lin C.F."/>
            <person name="Lin M.F."/>
            <person name="Lindblad-Toh K."/>
            <person name="Llopart A."/>
            <person name="Long M."/>
            <person name="Low L."/>
            <person name="Lozovsky E."/>
            <person name="Lu J."/>
            <person name="Luo M."/>
            <person name="Machado C.A."/>
            <person name="Makalowski W."/>
            <person name="Marzo M."/>
            <person name="Matsuda M."/>
            <person name="Matzkin L."/>
            <person name="McAllister B."/>
            <person name="McBride C.S."/>
            <person name="McKernan B."/>
            <person name="McKernan K."/>
            <person name="Mendez-Lago M."/>
            <person name="Minx P."/>
            <person name="Mollenhauer M.U."/>
            <person name="Montooth K."/>
            <person name="Mount S.M."/>
            <person name="Mu X."/>
            <person name="Myers E."/>
            <person name="Negre B."/>
            <person name="Newfeld S."/>
            <person name="Nielsen R."/>
            <person name="Noor M.A."/>
            <person name="O'Grady P."/>
            <person name="Pachter L."/>
            <person name="Papaceit M."/>
            <person name="Parisi M.J."/>
            <person name="Parisi M."/>
            <person name="Parts L."/>
            <person name="Pedersen J.S."/>
            <person name="Pesole G."/>
            <person name="Phillippy A.M."/>
            <person name="Ponting C.P."/>
            <person name="Pop M."/>
            <person name="Porcelli D."/>
            <person name="Powell J.R."/>
            <person name="Prohaska S."/>
            <person name="Pruitt K."/>
            <person name="Puig M."/>
            <person name="Quesneville H."/>
            <person name="Ram K.R."/>
            <person name="Rand D."/>
            <person name="Rasmussen M.D."/>
            <person name="Reed L.K."/>
            <person name="Reenan R."/>
            <person name="Reily A."/>
            <person name="Remington K.A."/>
            <person name="Rieger T.T."/>
            <person name="Ritchie M.G."/>
            <person name="Robin C."/>
            <person name="Rogers Y.H."/>
            <person name="Rohde C."/>
            <person name="Rozas J."/>
            <person name="Rubenfield M.J."/>
            <person name="Ruiz A."/>
            <person name="Russo S."/>
            <person name="Salzberg S.L."/>
            <person name="Sanchez-Gracia A."/>
            <person name="Saranga D.J."/>
            <person name="Sato H."/>
            <person name="Schaeffer S.W."/>
            <person name="Schatz M.C."/>
            <person name="Schlenke T."/>
            <person name="Schwartz R."/>
            <person name="Segarra C."/>
            <person name="Singh R.S."/>
            <person name="Sirot L."/>
            <person name="Sirota M."/>
            <person name="Sisneros N.B."/>
            <person name="Smith C.D."/>
            <person name="Smith T.F."/>
            <person name="Spieth J."/>
            <person name="Stage D.E."/>
            <person name="Stark A."/>
            <person name="Stephan W."/>
            <person name="Strausberg R.L."/>
            <person name="Strempel S."/>
            <person name="Sturgill D."/>
            <person name="Sutton G."/>
            <person name="Sutton G.G."/>
            <person name="Tao W."/>
            <person name="Teichmann S."/>
            <person name="Tobari Y.N."/>
            <person name="Tomimura Y."/>
            <person name="Tsolas J.M."/>
            <person name="Valente V.L."/>
            <person name="Venter E."/>
            <person name="Venter J.C."/>
            <person name="Vicario S."/>
            <person name="Vieira F.G."/>
            <person name="Vilella A.J."/>
            <person name="Villasante A."/>
            <person name="Walenz B."/>
            <person name="Wang J."/>
            <person name="Wasserman M."/>
            <person name="Watts T."/>
            <person name="Wilson D."/>
            <person name="Wilson R.K."/>
            <person name="Wing R.A."/>
            <person name="Wolfner M.F."/>
            <person name="Wong A."/>
            <person name="Wong G.K."/>
            <person name="Wu C.I."/>
            <person name="Wu G."/>
            <person name="Yamamoto D."/>
            <person name="Yang H.P."/>
            <person name="Yang S.P."/>
            <person name="Yorke J.A."/>
            <person name="Yoshida K."/>
            <person name="Zdobnov E."/>
            <person name="Zhang P."/>
            <person name="Zhang Y."/>
            <person name="Zimin A.V."/>
            <person name="Baldwin J."/>
            <person name="Abdouelleil A."/>
            <person name="Abdulkadir J."/>
            <person name="Abebe A."/>
            <person name="Abera B."/>
            <person name="Abreu J."/>
            <person name="Acer S.C."/>
            <person name="Aftuck L."/>
            <person name="Alexander A."/>
            <person name="An P."/>
            <person name="Anderson E."/>
            <person name="Anderson S."/>
            <person name="Arachi H."/>
            <person name="Azer M."/>
            <person name="Bachantsang P."/>
            <person name="Barry A."/>
            <person name="Bayul T."/>
            <person name="Berlin A."/>
            <person name="Bessette D."/>
            <person name="Bloom T."/>
            <person name="Blye J."/>
            <person name="Boguslavskiy L."/>
            <person name="Bonnet C."/>
            <person name="Boukhgalter B."/>
            <person name="Bourzgui I."/>
            <person name="Brown A."/>
            <person name="Cahill P."/>
            <person name="Channer S."/>
            <person name="Cheshatsang Y."/>
            <person name="Chuda L."/>
            <person name="Citroen M."/>
            <person name="Collymore A."/>
            <person name="Cooke P."/>
            <person name="Costello M."/>
            <person name="D'Aco K."/>
            <person name="Daza R."/>
            <person name="De Haan G."/>
            <person name="DeGray S."/>
            <person name="DeMaso C."/>
            <person name="Dhargay N."/>
            <person name="Dooley K."/>
            <person name="Dooley E."/>
            <person name="Doricent M."/>
            <person name="Dorje P."/>
            <person name="Dorjee K."/>
            <person name="Dupes A."/>
            <person name="Elong R."/>
            <person name="Falk J."/>
            <person name="Farina A."/>
            <person name="Faro S."/>
            <person name="Ferguson D."/>
            <person name="Fisher S."/>
            <person name="Foley C.D."/>
            <person name="Franke A."/>
            <person name="Friedrich D."/>
            <person name="Gadbois L."/>
            <person name="Gearin G."/>
            <person name="Gearin C.R."/>
            <person name="Giannoukos G."/>
            <person name="Goode T."/>
            <person name="Graham J."/>
            <person name="Grandbois E."/>
            <person name="Grewal S."/>
            <person name="Gyaltsen K."/>
            <person name="Hafez N."/>
            <person name="Hagos B."/>
            <person name="Hall J."/>
            <person name="Henson C."/>
            <person name="Hollinger A."/>
            <person name="Honan T."/>
            <person name="Huard M.D."/>
            <person name="Hughes L."/>
            <person name="Hurhula B."/>
            <person name="Husby M.E."/>
            <person name="Kamat A."/>
            <person name="Kanga B."/>
            <person name="Kashin S."/>
            <person name="Khazanovich D."/>
            <person name="Kisner P."/>
            <person name="Lance K."/>
            <person name="Lara M."/>
            <person name="Lee W."/>
            <person name="Lennon N."/>
            <person name="Letendre F."/>
            <person name="LeVine R."/>
            <person name="Lipovsky A."/>
            <person name="Liu X."/>
            <person name="Liu J."/>
            <person name="Liu S."/>
            <person name="Lokyitsang T."/>
            <person name="Lokyitsang Y."/>
            <person name="Lubonja R."/>
            <person name="Lui A."/>
            <person name="MacDonald P."/>
            <person name="Magnisalis V."/>
            <person name="Maru K."/>
            <person name="Matthews C."/>
            <person name="McCusker W."/>
            <person name="McDonough S."/>
            <person name="Mehta T."/>
            <person name="Meldrim J."/>
            <person name="Meneus L."/>
            <person name="Mihai O."/>
            <person name="Mihalev A."/>
            <person name="Mihova T."/>
            <person name="Mittelman R."/>
            <person name="Mlenga V."/>
            <person name="Montmayeur A."/>
            <person name="Mulrain L."/>
            <person name="Navidi A."/>
            <person name="Naylor J."/>
            <person name="Negash T."/>
            <person name="Nguyen T."/>
            <person name="Nguyen N."/>
            <person name="Nicol R."/>
            <person name="Norbu C."/>
            <person name="Norbu N."/>
            <person name="Novod N."/>
            <person name="O'Neill B."/>
            <person name="Osman S."/>
            <person name="Markiewicz E."/>
            <person name="Oyono O.L."/>
            <person name="Patti C."/>
            <person name="Phunkhang P."/>
            <person name="Pierre F."/>
            <person name="Priest M."/>
            <person name="Raghuraman S."/>
            <person name="Rege F."/>
            <person name="Reyes R."/>
            <person name="Rise C."/>
            <person name="Rogov P."/>
            <person name="Ross K."/>
            <person name="Ryan E."/>
            <person name="Settipalli S."/>
            <person name="Shea T."/>
            <person name="Sherpa N."/>
            <person name="Shi L."/>
            <person name="Shih D."/>
            <person name="Sparrow T."/>
            <person name="Spaulding J."/>
            <person name="Stalker J."/>
            <person name="Stange-Thomann N."/>
            <person name="Stavropoulos S."/>
            <person name="Stone C."/>
            <person name="Strader C."/>
            <person name="Tesfaye S."/>
            <person name="Thomson T."/>
            <person name="Thoulutsang Y."/>
            <person name="Thoulutsang D."/>
            <person name="Topham K."/>
            <person name="Topping I."/>
            <person name="Tsamla T."/>
            <person name="Vassiliev H."/>
            <person name="Vo A."/>
            <person name="Wangchuk T."/>
            <person name="Wangdi T."/>
            <person name="Weiand M."/>
            <person name="Wilkinson J."/>
            <person name="Wilson A."/>
            <person name="Yadav S."/>
            <person name="Young G."/>
            <person name="Yu Q."/>
            <person name="Zembek L."/>
            <person name="Zhong D."/>
            <person name="Zimmer A."/>
            <person name="Zwirko Z."/>
            <person name="Jaffe D.B."/>
            <person name="Alvarez P."/>
            <person name="Brockman W."/>
            <person name="Butler J."/>
            <person name="Chin C."/>
            <person name="Gnerre S."/>
            <person name="Grabherr M."/>
            <person name="Kleber M."/>
            <person name="Mauceli E."/>
            <person name="MacCallum I."/>
        </authorList>
    </citation>
    <scope>NUCLEOTIDE SEQUENCE [LARGE SCALE GENOMIC DNA]</scope>
    <source>
        <strain evidence="3">Tucson 15287-2541.00</strain>
    </source>
</reference>